<dbReference type="EMBL" id="OE841408">
    <property type="protein sequence ID" value="CAD7595571.1"/>
    <property type="molecule type" value="Genomic_DNA"/>
</dbReference>
<dbReference type="AlphaFoldDB" id="A0A7R9K068"/>
<gene>
    <name evidence="2" type="ORF">TGEB3V08_LOCUS6096</name>
</gene>
<accession>A0A7R9K068</accession>
<proteinExistence type="predicted"/>
<feature type="region of interest" description="Disordered" evidence="1">
    <location>
        <begin position="25"/>
        <end position="59"/>
    </location>
</feature>
<reference evidence="2" key="1">
    <citation type="submission" date="2020-11" db="EMBL/GenBank/DDBJ databases">
        <authorList>
            <person name="Tran Van P."/>
        </authorList>
    </citation>
    <scope>NUCLEOTIDE SEQUENCE</scope>
</reference>
<name>A0A7R9K068_TIMGE</name>
<protein>
    <submittedName>
        <fullName evidence="2">Uncharacterized protein</fullName>
    </submittedName>
</protein>
<evidence type="ECO:0000313" key="2">
    <source>
        <dbReference type="EMBL" id="CAD7595571.1"/>
    </source>
</evidence>
<organism evidence="2">
    <name type="scientific">Timema genevievae</name>
    <name type="common">Walking stick</name>
    <dbReference type="NCBI Taxonomy" id="629358"/>
    <lineage>
        <taxon>Eukaryota</taxon>
        <taxon>Metazoa</taxon>
        <taxon>Ecdysozoa</taxon>
        <taxon>Arthropoda</taxon>
        <taxon>Hexapoda</taxon>
        <taxon>Insecta</taxon>
        <taxon>Pterygota</taxon>
        <taxon>Neoptera</taxon>
        <taxon>Polyneoptera</taxon>
        <taxon>Phasmatodea</taxon>
        <taxon>Timematodea</taxon>
        <taxon>Timematoidea</taxon>
        <taxon>Timematidae</taxon>
        <taxon>Timema</taxon>
    </lineage>
</organism>
<sequence>MRPVAYPSRGSGAVALVGVAMMSSRDGPRMRARRKNSAVVMRSSVADGGGQGLSWQPNRSVTRRTARIASFLCRLSGSCTQPSRPMERAALTARCDAQP</sequence>
<evidence type="ECO:0000256" key="1">
    <source>
        <dbReference type="SAM" id="MobiDB-lite"/>
    </source>
</evidence>